<keyword evidence="5 11" id="KW-0808">Transferase</keyword>
<dbReference type="PANTHER" id="PTHR43285">
    <property type="entry name" value="ANTHRANILATE PHOSPHORIBOSYLTRANSFERASE"/>
    <property type="match status" value="1"/>
</dbReference>
<keyword evidence="7" id="KW-0057">Aromatic amino acid biosynthesis</keyword>
<gene>
    <name evidence="11" type="primary">trpD_9</name>
    <name evidence="11" type="ORF">GALL_252130</name>
</gene>
<dbReference type="Pfam" id="PF00591">
    <property type="entry name" value="Glycos_transf_3"/>
    <property type="match status" value="1"/>
</dbReference>
<name>A0A1J5RAL3_9ZZZZ</name>
<dbReference type="SUPFAM" id="SSF47648">
    <property type="entry name" value="Nucleoside phosphorylase/phosphoribosyltransferase N-terminal domain"/>
    <property type="match status" value="1"/>
</dbReference>
<evidence type="ECO:0000256" key="4">
    <source>
        <dbReference type="ARBA" id="ARBA00022676"/>
    </source>
</evidence>
<evidence type="ECO:0000256" key="3">
    <source>
        <dbReference type="ARBA" id="ARBA00022605"/>
    </source>
</evidence>
<comment type="pathway">
    <text evidence="1">Amino-acid biosynthesis; L-tryptophan biosynthesis; L-tryptophan from chorismate: step 2/5.</text>
</comment>
<keyword evidence="6" id="KW-0822">Tryptophan biosynthesis</keyword>
<keyword evidence="3" id="KW-0028">Amino-acid biosynthesis</keyword>
<evidence type="ECO:0000256" key="6">
    <source>
        <dbReference type="ARBA" id="ARBA00022822"/>
    </source>
</evidence>
<sequence length="501" mass="52287">MTSVHPGLPDPTWPGLLSALVSRTDVSGPHMAWAMDQIMSGDVSPVRVAGLLVALRSKGESVVELTALADTMLAHAVRFEVPGPSIDLVGTGGDRMHTVNVSTMAALVVAGTGTTVVKHGNRAASSSSGSADVLEALGIRLDHSVDRIAALATEVGITFCFAQVFHPSMRHAGTARGELGIPTVFNFLGPLTNPAQPRATAVGVADLRMAPLMAGVFASRGTSALVFRGADGLDELAATGPAQVWEVRDGSVVEHTLDAARDLGLTSITPADLRGADAQHNAEVARRLLAGEPGPVRETVLLNAAAALVADGRLPGTDHGDLVARLRAGTEHAAHAIDAGAAAAVLERWVAASSACLPEGRDGRRAARPAPSVLEPSVLETESEGCSQVVLRVRTEGDEGLGPLDPLDLADLVRDDVRQLLVLAHADEGDQVDFPGHRVDLADVRDLGDRGRDLGDAVGSGVDEHDGGQHGVIMPRRRRRCRDGLVPDRPPRRPRPSGRAR</sequence>
<reference evidence="11" key="1">
    <citation type="submission" date="2016-10" db="EMBL/GenBank/DDBJ databases">
        <title>Sequence of Gallionella enrichment culture.</title>
        <authorList>
            <person name="Poehlein A."/>
            <person name="Muehling M."/>
            <person name="Daniel R."/>
        </authorList>
    </citation>
    <scope>NUCLEOTIDE SEQUENCE</scope>
</reference>
<dbReference type="EC" id="2.4.2.18" evidence="2"/>
<dbReference type="InterPro" id="IPR005940">
    <property type="entry name" value="Anthranilate_Pribosyl_Tfrase"/>
</dbReference>
<feature type="domain" description="Glycosyl transferase family 3 N-terminal" evidence="10">
    <location>
        <begin position="16"/>
        <end position="76"/>
    </location>
</feature>
<dbReference type="InterPro" id="IPR017459">
    <property type="entry name" value="Glycosyl_Trfase_fam3_N_dom"/>
</dbReference>
<dbReference type="GO" id="GO:0005829">
    <property type="term" value="C:cytosol"/>
    <property type="evidence" value="ECO:0007669"/>
    <property type="project" value="TreeGrafter"/>
</dbReference>
<comment type="caution">
    <text evidence="11">The sequence shown here is derived from an EMBL/GenBank/DDBJ whole genome shotgun (WGS) entry which is preliminary data.</text>
</comment>
<protein>
    <recommendedName>
        <fullName evidence="2">anthranilate phosphoribosyltransferase</fullName>
        <ecNumber evidence="2">2.4.2.18</ecNumber>
    </recommendedName>
</protein>
<evidence type="ECO:0000256" key="5">
    <source>
        <dbReference type="ARBA" id="ARBA00022679"/>
    </source>
</evidence>
<feature type="compositionally biased region" description="Basic residues" evidence="8">
    <location>
        <begin position="492"/>
        <end position="501"/>
    </location>
</feature>
<evidence type="ECO:0000259" key="9">
    <source>
        <dbReference type="Pfam" id="PF00591"/>
    </source>
</evidence>
<dbReference type="HAMAP" id="MF_00211">
    <property type="entry name" value="TrpD"/>
    <property type="match status" value="1"/>
</dbReference>
<feature type="region of interest" description="Disordered" evidence="8">
    <location>
        <begin position="456"/>
        <end position="501"/>
    </location>
</feature>
<dbReference type="SUPFAM" id="SSF52418">
    <property type="entry name" value="Nucleoside phosphorylase/phosphoribosyltransferase catalytic domain"/>
    <property type="match status" value="1"/>
</dbReference>
<dbReference type="GO" id="GO:0000162">
    <property type="term" value="P:L-tryptophan biosynthetic process"/>
    <property type="evidence" value="ECO:0007669"/>
    <property type="project" value="UniProtKB-KW"/>
</dbReference>
<evidence type="ECO:0000256" key="1">
    <source>
        <dbReference type="ARBA" id="ARBA00004907"/>
    </source>
</evidence>
<dbReference type="InterPro" id="IPR035902">
    <property type="entry name" value="Nuc_phospho_transferase"/>
</dbReference>
<proteinExistence type="inferred from homology"/>
<accession>A0A1J5RAL3</accession>
<dbReference type="EMBL" id="MLJW01000221">
    <property type="protein sequence ID" value="OIQ92849.1"/>
    <property type="molecule type" value="Genomic_DNA"/>
</dbReference>
<dbReference type="Pfam" id="PF02885">
    <property type="entry name" value="Glycos_trans_3N"/>
    <property type="match status" value="1"/>
</dbReference>
<dbReference type="InterPro" id="IPR036320">
    <property type="entry name" value="Glycosyl_Trfase_fam3_N_dom_sf"/>
</dbReference>
<feature type="compositionally biased region" description="Basic and acidic residues" evidence="8">
    <location>
        <begin position="482"/>
        <end position="491"/>
    </location>
</feature>
<dbReference type="AlphaFoldDB" id="A0A1J5RAL3"/>
<dbReference type="GO" id="GO:0004048">
    <property type="term" value="F:anthranilate phosphoribosyltransferase activity"/>
    <property type="evidence" value="ECO:0007669"/>
    <property type="project" value="UniProtKB-EC"/>
</dbReference>
<keyword evidence="4 11" id="KW-0328">Glycosyltransferase</keyword>
<evidence type="ECO:0000256" key="8">
    <source>
        <dbReference type="SAM" id="MobiDB-lite"/>
    </source>
</evidence>
<dbReference type="InterPro" id="IPR000312">
    <property type="entry name" value="Glycosyl_Trfase_fam3"/>
</dbReference>
<feature type="domain" description="Glycosyl transferase family 3" evidence="9">
    <location>
        <begin position="85"/>
        <end position="342"/>
    </location>
</feature>
<dbReference type="Gene3D" id="3.40.1030.10">
    <property type="entry name" value="Nucleoside phosphorylase/phosphoribosyltransferase catalytic domain"/>
    <property type="match status" value="1"/>
</dbReference>
<evidence type="ECO:0000256" key="7">
    <source>
        <dbReference type="ARBA" id="ARBA00023141"/>
    </source>
</evidence>
<dbReference type="Gene3D" id="1.20.970.10">
    <property type="entry name" value="Transferase, Pyrimidine Nucleoside Phosphorylase, Chain C"/>
    <property type="match status" value="1"/>
</dbReference>
<evidence type="ECO:0000259" key="10">
    <source>
        <dbReference type="Pfam" id="PF02885"/>
    </source>
</evidence>
<organism evidence="11">
    <name type="scientific">mine drainage metagenome</name>
    <dbReference type="NCBI Taxonomy" id="410659"/>
    <lineage>
        <taxon>unclassified sequences</taxon>
        <taxon>metagenomes</taxon>
        <taxon>ecological metagenomes</taxon>
    </lineage>
</organism>
<dbReference type="PANTHER" id="PTHR43285:SF2">
    <property type="entry name" value="ANTHRANILATE PHOSPHORIBOSYLTRANSFERASE"/>
    <property type="match status" value="1"/>
</dbReference>
<dbReference type="FunFam" id="3.40.1030.10:FF:000002">
    <property type="entry name" value="Anthranilate phosphoribosyltransferase"/>
    <property type="match status" value="1"/>
</dbReference>
<evidence type="ECO:0000256" key="2">
    <source>
        <dbReference type="ARBA" id="ARBA00011948"/>
    </source>
</evidence>
<evidence type="ECO:0000313" key="11">
    <source>
        <dbReference type="EMBL" id="OIQ92849.1"/>
    </source>
</evidence>
<dbReference type="NCBIfam" id="TIGR01245">
    <property type="entry name" value="trpD"/>
    <property type="match status" value="1"/>
</dbReference>